<dbReference type="Proteomes" id="UP000053958">
    <property type="component" value="Unassembled WGS sequence"/>
</dbReference>
<dbReference type="InterPro" id="IPR029063">
    <property type="entry name" value="SAM-dependent_MTases_sf"/>
</dbReference>
<gene>
    <name evidence="1" type="ORF">T310_1151</name>
</gene>
<dbReference type="OrthoDB" id="2013972at2759"/>
<dbReference type="EMBL" id="LASV01000048">
    <property type="protein sequence ID" value="KKA24792.1"/>
    <property type="molecule type" value="Genomic_DNA"/>
</dbReference>
<sequence>MGNLFCRTIPSAEVIGSDLSPQPSEVPSNVKFCVHDIEDEWVYETPFDFIHVPITKPGGWVEFQDWDNSITSEDGTTKGTEIERHSMEVIDASEKAGYHANPGPFLEQWFHEAGFVDVHVQKYRANWKLAQRSILPSTNFKQKRIGDWNLLQAEQGFQAAATEILTKFESWSFEEVIVLTAGALNDIHNPGIHALVDFYVVYDIEQSQEQRLLATLSC</sequence>
<evidence type="ECO:0000313" key="2">
    <source>
        <dbReference type="Proteomes" id="UP000053958"/>
    </source>
</evidence>
<protein>
    <recommendedName>
        <fullName evidence="3">Methyltransferase domain-containing protein</fullName>
    </recommendedName>
</protein>
<proteinExistence type="predicted"/>
<name>A0A0F4Z2Q8_RASE3</name>
<dbReference type="SUPFAM" id="SSF53335">
    <property type="entry name" value="S-adenosyl-L-methionine-dependent methyltransferases"/>
    <property type="match status" value="1"/>
</dbReference>
<keyword evidence="2" id="KW-1185">Reference proteome</keyword>
<dbReference type="Gene3D" id="3.40.50.150">
    <property type="entry name" value="Vaccinia Virus protein VP39"/>
    <property type="match status" value="1"/>
</dbReference>
<dbReference type="GeneID" id="25313502"/>
<evidence type="ECO:0008006" key="3">
    <source>
        <dbReference type="Google" id="ProtNLM"/>
    </source>
</evidence>
<dbReference type="AlphaFoldDB" id="A0A0F4Z2Q8"/>
<comment type="caution">
    <text evidence="1">The sequence shown here is derived from an EMBL/GenBank/DDBJ whole genome shotgun (WGS) entry which is preliminary data.</text>
</comment>
<accession>A0A0F4Z2Q8</accession>
<evidence type="ECO:0000313" key="1">
    <source>
        <dbReference type="EMBL" id="KKA24792.1"/>
    </source>
</evidence>
<reference evidence="1 2" key="1">
    <citation type="submission" date="2015-04" db="EMBL/GenBank/DDBJ databases">
        <authorList>
            <person name="Heijne W.H."/>
            <person name="Fedorova N.D."/>
            <person name="Nierman W.C."/>
            <person name="Vollebregt A.W."/>
            <person name="Zhao Z."/>
            <person name="Wu L."/>
            <person name="Kumar M."/>
            <person name="Stam H."/>
            <person name="van den Berg M.A."/>
            <person name="Pel H.J."/>
        </authorList>
    </citation>
    <scope>NUCLEOTIDE SEQUENCE [LARGE SCALE GENOMIC DNA]</scope>
    <source>
        <strain evidence="1 2">CBS 393.64</strain>
    </source>
</reference>
<organism evidence="1 2">
    <name type="scientific">Rasamsonia emersonii (strain ATCC 16479 / CBS 393.64 / IMI 116815)</name>
    <dbReference type="NCBI Taxonomy" id="1408163"/>
    <lineage>
        <taxon>Eukaryota</taxon>
        <taxon>Fungi</taxon>
        <taxon>Dikarya</taxon>
        <taxon>Ascomycota</taxon>
        <taxon>Pezizomycotina</taxon>
        <taxon>Eurotiomycetes</taxon>
        <taxon>Eurotiomycetidae</taxon>
        <taxon>Eurotiales</taxon>
        <taxon>Trichocomaceae</taxon>
        <taxon>Rasamsonia</taxon>
    </lineage>
</organism>
<dbReference type="RefSeq" id="XP_013331404.1">
    <property type="nucleotide sequence ID" value="XM_013475950.1"/>
</dbReference>